<evidence type="ECO:0000313" key="2">
    <source>
        <dbReference type="EMBL" id="CDW58103.1"/>
    </source>
</evidence>
<gene>
    <name evidence="2" type="ORF">TTRE_0000640601</name>
</gene>
<dbReference type="AlphaFoldDB" id="A0A077ZEZ9"/>
<reference evidence="2" key="2">
    <citation type="submission" date="2014-03" db="EMBL/GenBank/DDBJ databases">
        <title>The whipworm genome and dual-species transcriptomics of an intimate host-pathogen interaction.</title>
        <authorList>
            <person name="Foth B.J."/>
            <person name="Tsai I.J."/>
            <person name="Reid A.J."/>
            <person name="Bancroft A.J."/>
            <person name="Nichol S."/>
            <person name="Tracey A."/>
            <person name="Holroyd N."/>
            <person name="Cotton J.A."/>
            <person name="Stanley E.J."/>
            <person name="Zarowiecki M."/>
            <person name="Liu J.Z."/>
            <person name="Huckvale T."/>
            <person name="Cooper P.J."/>
            <person name="Grencis R.K."/>
            <person name="Berriman M."/>
        </authorList>
    </citation>
    <scope>NUCLEOTIDE SEQUENCE [LARGE SCALE GENOMIC DNA]</scope>
</reference>
<dbReference type="EMBL" id="HG806264">
    <property type="protein sequence ID" value="CDW58103.1"/>
    <property type="molecule type" value="Genomic_DNA"/>
</dbReference>
<protein>
    <submittedName>
        <fullName evidence="2">Uncharacterized protein</fullName>
    </submittedName>
</protein>
<accession>A0A077ZEZ9</accession>
<sequence>MHPKFVSIEMIVLCAMCAVLRSNGLHSPPSGPAIQEFNRPFENRLYKRQVPVDPVLQKAAMASRMVPTVAALEQPNLWGLWKARIPPIPIIPAEMMPINYPQPLALQLPNPPGHKRASKLPMPTAIDYVMLNVYITSKLEELQMRILRIEDKLEKLEQPAFLSWRDGRTN</sequence>
<reference evidence="2" key="1">
    <citation type="submission" date="2014-01" db="EMBL/GenBank/DDBJ databases">
        <authorList>
            <person name="Aslett M."/>
        </authorList>
    </citation>
    <scope>NUCLEOTIDE SEQUENCE</scope>
</reference>
<evidence type="ECO:0000313" key="3">
    <source>
        <dbReference type="Proteomes" id="UP000030665"/>
    </source>
</evidence>
<name>A0A077ZEZ9_TRITR</name>
<dbReference type="Proteomes" id="UP000030665">
    <property type="component" value="Unassembled WGS sequence"/>
</dbReference>
<evidence type="ECO:0000256" key="1">
    <source>
        <dbReference type="SAM" id="SignalP"/>
    </source>
</evidence>
<organism evidence="2 3">
    <name type="scientific">Trichuris trichiura</name>
    <name type="common">Whipworm</name>
    <name type="synonym">Trichocephalus trichiurus</name>
    <dbReference type="NCBI Taxonomy" id="36087"/>
    <lineage>
        <taxon>Eukaryota</taxon>
        <taxon>Metazoa</taxon>
        <taxon>Ecdysozoa</taxon>
        <taxon>Nematoda</taxon>
        <taxon>Enoplea</taxon>
        <taxon>Dorylaimia</taxon>
        <taxon>Trichinellida</taxon>
        <taxon>Trichuridae</taxon>
        <taxon>Trichuris</taxon>
    </lineage>
</organism>
<proteinExistence type="predicted"/>
<feature type="chain" id="PRO_5001728646" evidence="1">
    <location>
        <begin position="25"/>
        <end position="170"/>
    </location>
</feature>
<keyword evidence="1" id="KW-0732">Signal</keyword>
<feature type="signal peptide" evidence="1">
    <location>
        <begin position="1"/>
        <end position="24"/>
    </location>
</feature>
<keyword evidence="3" id="KW-1185">Reference proteome</keyword>